<dbReference type="Pfam" id="PF07423">
    <property type="entry name" value="DUF1510"/>
    <property type="match status" value="1"/>
</dbReference>
<evidence type="ECO:0000313" key="5">
    <source>
        <dbReference type="Proteomes" id="UP001418796"/>
    </source>
</evidence>
<gene>
    <name evidence="4" type="ORF">MKY91_07660</name>
</gene>
<reference evidence="4 5" key="1">
    <citation type="submission" date="2024-03" db="EMBL/GenBank/DDBJ databases">
        <title>Bacilli Hybrid Assemblies.</title>
        <authorList>
            <person name="Kovac J."/>
        </authorList>
    </citation>
    <scope>NUCLEOTIDE SEQUENCE [LARGE SCALE GENOMIC DNA]</scope>
    <source>
        <strain evidence="4 5">FSL R7-0666</strain>
    </source>
</reference>
<keyword evidence="2" id="KW-0812">Transmembrane</keyword>
<feature type="region of interest" description="Disordered" evidence="1">
    <location>
        <begin position="180"/>
        <end position="200"/>
    </location>
</feature>
<dbReference type="EMBL" id="JBCITK010000001">
    <property type="protein sequence ID" value="MEN0643019.1"/>
    <property type="molecule type" value="Genomic_DNA"/>
</dbReference>
<keyword evidence="5" id="KW-1185">Reference proteome</keyword>
<keyword evidence="2" id="KW-0472">Membrane</keyword>
<sequence>MVGNRYETRRRKKMSRILNIAIGVVIVLILVVGVSIVFNGNSDETANQNNESNTDNGTNQTGSGSAAIKDPASSDDNDDNAASEDDDENQDSVADGRTEDDDDATADDDSDADMEDATEDEDREEDGQEDEEQEPLGTEQTGEFKPDFTQGSQNWNEMVAAVGSPQGLSSQSEMTLWRLENGGSPTSAVGTFSDKNEQDSYSNPYRVRIEWQDGQGWQVVSTEQLSSNPYR</sequence>
<protein>
    <submittedName>
        <fullName evidence="4">YrrS family protein</fullName>
    </submittedName>
</protein>
<feature type="compositionally biased region" description="Polar residues" evidence="1">
    <location>
        <begin position="45"/>
        <end position="64"/>
    </location>
</feature>
<name>A0ABU9VGK0_9BACI</name>
<evidence type="ECO:0000256" key="2">
    <source>
        <dbReference type="SAM" id="Phobius"/>
    </source>
</evidence>
<feature type="region of interest" description="Disordered" evidence="1">
    <location>
        <begin position="45"/>
        <end position="151"/>
    </location>
</feature>
<dbReference type="RefSeq" id="WP_343130037.1">
    <property type="nucleotide sequence ID" value="NZ_JBCITK010000001.1"/>
</dbReference>
<comment type="caution">
    <text evidence="4">The sequence shown here is derived from an EMBL/GenBank/DDBJ whole genome shotgun (WGS) entry which is preliminary data.</text>
</comment>
<accession>A0ABU9VGK0</accession>
<organism evidence="4 5">
    <name type="scientific">Alkalicoccobacillus gibsonii</name>
    <dbReference type="NCBI Taxonomy" id="79881"/>
    <lineage>
        <taxon>Bacteria</taxon>
        <taxon>Bacillati</taxon>
        <taxon>Bacillota</taxon>
        <taxon>Bacilli</taxon>
        <taxon>Bacillales</taxon>
        <taxon>Bacillaceae</taxon>
        <taxon>Alkalicoccobacillus</taxon>
    </lineage>
</organism>
<dbReference type="InterPro" id="IPR009988">
    <property type="entry name" value="DUF1510"/>
</dbReference>
<dbReference type="Proteomes" id="UP001418796">
    <property type="component" value="Unassembled WGS sequence"/>
</dbReference>
<feature type="transmembrane region" description="Helical" evidence="2">
    <location>
        <begin position="20"/>
        <end position="38"/>
    </location>
</feature>
<feature type="compositionally biased region" description="Acidic residues" evidence="1">
    <location>
        <begin position="98"/>
        <end position="134"/>
    </location>
</feature>
<evidence type="ECO:0000259" key="3">
    <source>
        <dbReference type="Pfam" id="PF07423"/>
    </source>
</evidence>
<evidence type="ECO:0000256" key="1">
    <source>
        <dbReference type="SAM" id="MobiDB-lite"/>
    </source>
</evidence>
<feature type="compositionally biased region" description="Acidic residues" evidence="1">
    <location>
        <begin position="73"/>
        <end position="90"/>
    </location>
</feature>
<feature type="domain" description="DUF1510" evidence="3">
    <location>
        <begin position="129"/>
        <end position="225"/>
    </location>
</feature>
<evidence type="ECO:0000313" key="4">
    <source>
        <dbReference type="EMBL" id="MEN0643019.1"/>
    </source>
</evidence>
<keyword evidence="2" id="KW-1133">Transmembrane helix</keyword>
<proteinExistence type="predicted"/>